<feature type="transmembrane region" description="Helical" evidence="9">
    <location>
        <begin position="203"/>
        <end position="223"/>
    </location>
</feature>
<feature type="transmembrane region" description="Helical" evidence="9">
    <location>
        <begin position="6"/>
        <end position="22"/>
    </location>
</feature>
<keyword evidence="12" id="KW-1185">Reference proteome</keyword>
<dbReference type="PRINTS" id="PR01437">
    <property type="entry name" value="NUOXDRDTASE4"/>
</dbReference>
<dbReference type="InterPro" id="IPR003918">
    <property type="entry name" value="NADH_UbQ_OxRdtase"/>
</dbReference>
<dbReference type="PANTHER" id="PTHR42703:SF1">
    <property type="entry name" value="NA(+)_H(+) ANTIPORTER SUBUNIT D1"/>
    <property type="match status" value="1"/>
</dbReference>
<dbReference type="Pfam" id="PF00361">
    <property type="entry name" value="Proton_antipo_M"/>
    <property type="match status" value="1"/>
</dbReference>
<feature type="transmembrane region" description="Helical" evidence="9">
    <location>
        <begin position="161"/>
        <end position="183"/>
    </location>
</feature>
<feature type="transmembrane region" description="Helical" evidence="9">
    <location>
        <begin position="235"/>
        <end position="257"/>
    </location>
</feature>
<feature type="transmembrane region" description="Helical" evidence="9">
    <location>
        <begin position="329"/>
        <end position="351"/>
    </location>
</feature>
<protein>
    <submittedName>
        <fullName evidence="11">Monovalent cation/H+ antiporter subunit D</fullName>
    </submittedName>
</protein>
<name>A0AA48KMR1_9RHOB</name>
<comment type="similarity">
    <text evidence="3">Belongs to the CPA3 antiporters (TC 2.A.63) subunit D family.</text>
</comment>
<evidence type="ECO:0000256" key="9">
    <source>
        <dbReference type="SAM" id="Phobius"/>
    </source>
</evidence>
<dbReference type="Proteomes" id="UP001337723">
    <property type="component" value="Chromosome"/>
</dbReference>
<keyword evidence="7 9" id="KW-0472">Membrane</keyword>
<dbReference type="GO" id="GO:0042773">
    <property type="term" value="P:ATP synthesis coupled electron transport"/>
    <property type="evidence" value="ECO:0007669"/>
    <property type="project" value="InterPro"/>
</dbReference>
<evidence type="ECO:0000256" key="8">
    <source>
        <dbReference type="RuleBase" id="RU000320"/>
    </source>
</evidence>
<reference evidence="11 12" key="1">
    <citation type="submission" date="2023-01" db="EMBL/GenBank/DDBJ databases">
        <title>Complete genome sequence of Roseicyclus marinus strain Dej080120_10.</title>
        <authorList>
            <person name="Ueki S."/>
            <person name="Maruyama F."/>
        </authorList>
    </citation>
    <scope>NUCLEOTIDE SEQUENCE [LARGE SCALE GENOMIC DNA]</scope>
    <source>
        <strain evidence="11 12">Dej080120_10</strain>
    </source>
</reference>
<evidence type="ECO:0000256" key="2">
    <source>
        <dbReference type="ARBA" id="ARBA00004651"/>
    </source>
</evidence>
<dbReference type="PANTHER" id="PTHR42703">
    <property type="entry name" value="NADH DEHYDROGENASE"/>
    <property type="match status" value="1"/>
</dbReference>
<feature type="transmembrane region" description="Helical" evidence="9">
    <location>
        <begin position="410"/>
        <end position="435"/>
    </location>
</feature>
<feature type="transmembrane region" description="Helical" evidence="9">
    <location>
        <begin position="79"/>
        <end position="101"/>
    </location>
</feature>
<comment type="subcellular location">
    <subcellularLocation>
        <location evidence="2">Cell membrane</location>
        <topology evidence="2">Multi-pass membrane protein</topology>
    </subcellularLocation>
    <subcellularLocation>
        <location evidence="8">Membrane</location>
        <topology evidence="8">Multi-pass membrane protein</topology>
    </subcellularLocation>
</comment>
<feature type="transmembrane region" description="Helical" evidence="9">
    <location>
        <begin position="371"/>
        <end position="390"/>
    </location>
</feature>
<dbReference type="InterPro" id="IPR050586">
    <property type="entry name" value="CPA3_Na-H_Antiporter_D"/>
</dbReference>
<feature type="domain" description="NADH:quinone oxidoreductase/Mrp antiporter transmembrane" evidence="10">
    <location>
        <begin position="127"/>
        <end position="418"/>
    </location>
</feature>
<comment type="function">
    <text evidence="1">NDH-1 shuttles electrons from NADH, via FMN and iron-sulfur (Fe-S) centers, to quinones in the respiratory chain. The immediate electron acceptor for the enzyme in this species is believed to be ubiquinone. Couples the redox reaction to proton translocation (for every two electrons transferred, four hydrogen ions are translocated across the cytoplasmic membrane), and thus conserves the redox energy in a proton gradient.</text>
</comment>
<accession>A0AA48KMR1</accession>
<evidence type="ECO:0000259" key="10">
    <source>
        <dbReference type="Pfam" id="PF00361"/>
    </source>
</evidence>
<organism evidence="11 12">
    <name type="scientific">Roseicyclus marinus</name>
    <dbReference type="NCBI Taxonomy" id="2161673"/>
    <lineage>
        <taxon>Bacteria</taxon>
        <taxon>Pseudomonadati</taxon>
        <taxon>Pseudomonadota</taxon>
        <taxon>Alphaproteobacteria</taxon>
        <taxon>Rhodobacterales</taxon>
        <taxon>Roseobacteraceae</taxon>
        <taxon>Roseicyclus</taxon>
    </lineage>
</organism>
<evidence type="ECO:0000256" key="1">
    <source>
        <dbReference type="ARBA" id="ARBA00002378"/>
    </source>
</evidence>
<gene>
    <name evidence="11" type="primary">phaD</name>
    <name evidence="11" type="ORF">MACH21_15580</name>
</gene>
<dbReference type="AlphaFoldDB" id="A0AA48KMR1"/>
<dbReference type="InterPro" id="IPR001750">
    <property type="entry name" value="ND/Mrp_TM"/>
</dbReference>
<feature type="transmembrane region" description="Helical" evidence="9">
    <location>
        <begin position="303"/>
        <end position="323"/>
    </location>
</feature>
<evidence type="ECO:0000256" key="4">
    <source>
        <dbReference type="ARBA" id="ARBA00022475"/>
    </source>
</evidence>
<keyword evidence="5 8" id="KW-0812">Transmembrane</keyword>
<dbReference type="NCBIfam" id="NF009309">
    <property type="entry name" value="PRK12666.1"/>
    <property type="match status" value="1"/>
</dbReference>
<dbReference type="KEGG" id="rmai:MACH21_15580"/>
<sequence length="506" mass="53133">MHWIILPVVMPALFAPIIGFVMRHDIGLARIASVTGTVLLLAVALFNAGMAATGETFVYRLGDWPAPFGIVLVLDRLSALMVLLTAVLAVIVLIHAIATGWDARGKHFHTLFQFQLMGICGAFLTGDIFNLFVFFEVLLIASYGLMIHAGGRDRVRAGLQYVVMNLAGSTLFLFALGTLYASTGTLNIADMARVIATIPAEEAALVRVAAILLMIVFAVKAALFPVQFWLPATYANASAPVAALFAIMTKVGAYAILRVHTISFGPGITPTEDLAATWLFPAAILTIAVGAFGVLGARRLMPLIAFSVLGSMGTLMAAVSAFSPEATTAALYYLVHSTFAAACLFLVADLVVARRNNDALRPVPATAQNGLFAALFFGAAIGMAGMPPLSGFLGKLLILDALREPGLMGWAWAAILGGSLLTIVGFARAGSVLFWSSTALEAPLAASPETRKAGAWELAPAMISIGMLALLAILALPVSGYLEDTALQIFDRAGYMTAVLGTGTEG</sequence>
<feature type="transmembrane region" description="Helical" evidence="9">
    <location>
        <begin position="34"/>
        <end position="59"/>
    </location>
</feature>
<proteinExistence type="inferred from homology"/>
<evidence type="ECO:0000313" key="11">
    <source>
        <dbReference type="EMBL" id="BDW85381.1"/>
    </source>
</evidence>
<evidence type="ECO:0000256" key="5">
    <source>
        <dbReference type="ARBA" id="ARBA00022692"/>
    </source>
</evidence>
<keyword evidence="4" id="KW-1003">Cell membrane</keyword>
<keyword evidence="6 9" id="KW-1133">Transmembrane helix</keyword>
<dbReference type="EMBL" id="AP027266">
    <property type="protein sequence ID" value="BDW85381.1"/>
    <property type="molecule type" value="Genomic_DNA"/>
</dbReference>
<evidence type="ECO:0000256" key="7">
    <source>
        <dbReference type="ARBA" id="ARBA00023136"/>
    </source>
</evidence>
<evidence type="ECO:0000256" key="6">
    <source>
        <dbReference type="ARBA" id="ARBA00022989"/>
    </source>
</evidence>
<dbReference type="GO" id="GO:0008137">
    <property type="term" value="F:NADH dehydrogenase (ubiquinone) activity"/>
    <property type="evidence" value="ECO:0007669"/>
    <property type="project" value="InterPro"/>
</dbReference>
<evidence type="ECO:0000313" key="12">
    <source>
        <dbReference type="Proteomes" id="UP001337723"/>
    </source>
</evidence>
<feature type="transmembrane region" description="Helical" evidence="9">
    <location>
        <begin position="277"/>
        <end position="296"/>
    </location>
</feature>
<dbReference type="GO" id="GO:0005886">
    <property type="term" value="C:plasma membrane"/>
    <property type="evidence" value="ECO:0007669"/>
    <property type="project" value="UniProtKB-SubCell"/>
</dbReference>
<feature type="transmembrane region" description="Helical" evidence="9">
    <location>
        <begin position="456"/>
        <end position="478"/>
    </location>
</feature>
<evidence type="ECO:0000256" key="3">
    <source>
        <dbReference type="ARBA" id="ARBA00005346"/>
    </source>
</evidence>